<dbReference type="CDD" id="cd00586">
    <property type="entry name" value="4HBT"/>
    <property type="match status" value="1"/>
</dbReference>
<protein>
    <submittedName>
        <fullName evidence="4">Acyl-CoA thioester hydrolase, YbgC/YbaW family</fullName>
    </submittedName>
</protein>
<evidence type="ECO:0000313" key="4">
    <source>
        <dbReference type="EMBL" id="SFE68798.1"/>
    </source>
</evidence>
<dbReference type="Pfam" id="PF13673">
    <property type="entry name" value="Acetyltransf_10"/>
    <property type="match status" value="1"/>
</dbReference>
<dbReference type="CDD" id="cd04301">
    <property type="entry name" value="NAT_SF"/>
    <property type="match status" value="1"/>
</dbReference>
<dbReference type="PANTHER" id="PTHR31793">
    <property type="entry name" value="4-HYDROXYBENZOYL-COA THIOESTERASE FAMILY MEMBER"/>
    <property type="match status" value="1"/>
</dbReference>
<accession>A0A1I2CKN2</accession>
<dbReference type="EMBL" id="FONX01000004">
    <property type="protein sequence ID" value="SFE68798.1"/>
    <property type="molecule type" value="Genomic_DNA"/>
</dbReference>
<dbReference type="InterPro" id="IPR016181">
    <property type="entry name" value="Acyl_CoA_acyltransferase"/>
</dbReference>
<dbReference type="InterPro" id="IPR006684">
    <property type="entry name" value="YbgC/YbaW"/>
</dbReference>
<dbReference type="GO" id="GO:0047617">
    <property type="term" value="F:fatty acyl-CoA hydrolase activity"/>
    <property type="evidence" value="ECO:0007669"/>
    <property type="project" value="TreeGrafter"/>
</dbReference>
<dbReference type="InterPro" id="IPR029069">
    <property type="entry name" value="HotDog_dom_sf"/>
</dbReference>
<dbReference type="Gene3D" id="3.40.630.30">
    <property type="match status" value="1"/>
</dbReference>
<dbReference type="STRING" id="1177982.SAMN04489711_104143"/>
<dbReference type="Gene3D" id="3.10.129.10">
    <property type="entry name" value="Hotdog Thioesterase"/>
    <property type="match status" value="1"/>
</dbReference>
<keyword evidence="2 4" id="KW-0378">Hydrolase</keyword>
<evidence type="ECO:0000256" key="2">
    <source>
        <dbReference type="ARBA" id="ARBA00022801"/>
    </source>
</evidence>
<keyword evidence="5" id="KW-1185">Reference proteome</keyword>
<dbReference type="NCBIfam" id="TIGR00051">
    <property type="entry name" value="YbgC/FadM family acyl-CoA thioesterase"/>
    <property type="match status" value="1"/>
</dbReference>
<proteinExistence type="inferred from homology"/>
<reference evidence="5" key="1">
    <citation type="submission" date="2016-10" db="EMBL/GenBank/DDBJ databases">
        <authorList>
            <person name="Varghese N."/>
            <person name="Submissions S."/>
        </authorList>
    </citation>
    <scope>NUCLEOTIDE SEQUENCE [LARGE SCALE GENOMIC DNA]</scope>
    <source>
        <strain evidence="5">DSM 27981</strain>
    </source>
</reference>
<dbReference type="GO" id="GO:0016747">
    <property type="term" value="F:acyltransferase activity, transferring groups other than amino-acyl groups"/>
    <property type="evidence" value="ECO:0007669"/>
    <property type="project" value="InterPro"/>
</dbReference>
<feature type="domain" description="N-acetyltransferase" evidence="3">
    <location>
        <begin position="172"/>
        <end position="312"/>
    </location>
</feature>
<evidence type="ECO:0000259" key="3">
    <source>
        <dbReference type="PROSITE" id="PS51186"/>
    </source>
</evidence>
<dbReference type="SUPFAM" id="SSF54637">
    <property type="entry name" value="Thioesterase/thiol ester dehydrase-isomerase"/>
    <property type="match status" value="1"/>
</dbReference>
<dbReference type="InterPro" id="IPR000182">
    <property type="entry name" value="GNAT_dom"/>
</dbReference>
<dbReference type="Pfam" id="PF13279">
    <property type="entry name" value="4HBT_2"/>
    <property type="match status" value="1"/>
</dbReference>
<dbReference type="InterPro" id="IPR050563">
    <property type="entry name" value="4-hydroxybenzoyl-CoA_TE"/>
</dbReference>
<comment type="similarity">
    <text evidence="1">Belongs to the 4-hydroxybenzoyl-CoA thioesterase family.</text>
</comment>
<dbReference type="AlphaFoldDB" id="A0A1I2CKN2"/>
<evidence type="ECO:0000256" key="1">
    <source>
        <dbReference type="ARBA" id="ARBA00005953"/>
    </source>
</evidence>
<evidence type="ECO:0000313" key="5">
    <source>
        <dbReference type="Proteomes" id="UP000199119"/>
    </source>
</evidence>
<dbReference type="Proteomes" id="UP000199119">
    <property type="component" value="Unassembled WGS sequence"/>
</dbReference>
<sequence length="316" mass="33915">MSAPIDSAASAAGIEAPANAARPQPLQNAGFRCLHRLRVRWAEVDMQKIVFNAHYLMYIDTAMSDYWRALALPYETAMPTLGGELYVKKATLQYHASARLDDVLDIGLRCASVGRSSVRFEAGIFSSSGQLLVDGEMIYVFADTATQRPAPVPTVLRDLFSAFEAGDPVVDVELGPWSTLGEAAGPLRQAVFVQEQGVPAALEADELDATALHAVLRNRLGAVVATGRLLQPATGLGRIGRMAVDRALRGQGWGAAVLDALVEAARARGDQLVELHAQCSAEAFYRRAGFTPVGAPFEEAGLLHVTMERWLAAEGE</sequence>
<dbReference type="PROSITE" id="PS51186">
    <property type="entry name" value="GNAT"/>
    <property type="match status" value="1"/>
</dbReference>
<dbReference type="SUPFAM" id="SSF55729">
    <property type="entry name" value="Acyl-CoA N-acyltransferases (Nat)"/>
    <property type="match status" value="1"/>
</dbReference>
<dbReference type="PANTHER" id="PTHR31793:SF27">
    <property type="entry name" value="NOVEL THIOESTERASE SUPERFAMILY DOMAIN AND SAPOSIN A-TYPE DOMAIN CONTAINING PROTEIN (0610012H03RIK)"/>
    <property type="match status" value="1"/>
</dbReference>
<organism evidence="4 5">
    <name type="scientific">Paracidovorax wautersii</name>
    <dbReference type="NCBI Taxonomy" id="1177982"/>
    <lineage>
        <taxon>Bacteria</taxon>
        <taxon>Pseudomonadati</taxon>
        <taxon>Pseudomonadota</taxon>
        <taxon>Betaproteobacteria</taxon>
        <taxon>Burkholderiales</taxon>
        <taxon>Comamonadaceae</taxon>
        <taxon>Paracidovorax</taxon>
    </lineage>
</organism>
<name>A0A1I2CKN2_9BURK</name>
<gene>
    <name evidence="4" type="ORF">SAMN04489711_104143</name>
</gene>